<protein>
    <recommendedName>
        <fullName evidence="3 11">DNA-directed RNA polymerase subunit alpha</fullName>
        <shortName evidence="11">RNAP subunit alpha</shortName>
        <ecNumber evidence="2 11">2.7.7.6</ecNumber>
    </recommendedName>
    <alternativeName>
        <fullName evidence="9 11">RNA polymerase subunit alpha</fullName>
    </alternativeName>
    <alternativeName>
        <fullName evidence="8 11">Transcriptase subunit alpha</fullName>
    </alternativeName>
</protein>
<dbReference type="FunFam" id="2.170.120.12:FF:000001">
    <property type="entry name" value="DNA-directed RNA polymerase subunit alpha"/>
    <property type="match status" value="1"/>
</dbReference>
<evidence type="ECO:0000256" key="10">
    <source>
        <dbReference type="ARBA" id="ARBA00048552"/>
    </source>
</evidence>
<dbReference type="GO" id="GO:0003677">
    <property type="term" value="F:DNA binding"/>
    <property type="evidence" value="ECO:0007669"/>
    <property type="project" value="UniProtKB-UniRule"/>
</dbReference>
<dbReference type="SMART" id="SM00662">
    <property type="entry name" value="RPOLD"/>
    <property type="match status" value="1"/>
</dbReference>
<dbReference type="GO" id="GO:0003899">
    <property type="term" value="F:DNA-directed RNA polymerase activity"/>
    <property type="evidence" value="ECO:0007669"/>
    <property type="project" value="UniProtKB-UniRule"/>
</dbReference>
<dbReference type="InterPro" id="IPR011260">
    <property type="entry name" value="RNAP_asu_C"/>
</dbReference>
<dbReference type="HAMAP" id="MF_00059">
    <property type="entry name" value="RNApol_bact_RpoA"/>
    <property type="match status" value="1"/>
</dbReference>
<dbReference type="EC" id="2.7.7.6" evidence="2 11"/>
<evidence type="ECO:0000256" key="7">
    <source>
        <dbReference type="ARBA" id="ARBA00023163"/>
    </source>
</evidence>
<dbReference type="AlphaFoldDB" id="A0A4D6YEM1"/>
<comment type="domain">
    <text evidence="11">The N-terminal domain is essential for RNAP assembly and basal transcription, whereas the C-terminal domain is involved in interaction with transcriptional regulators and with upstream promoter elements.</text>
</comment>
<evidence type="ECO:0000256" key="11">
    <source>
        <dbReference type="HAMAP-Rule" id="MF_00059"/>
    </source>
</evidence>
<gene>
    <name evidence="11" type="primary">rpoA</name>
    <name evidence="13" type="ORF">D9V79_01535</name>
</gene>
<evidence type="ECO:0000256" key="1">
    <source>
        <dbReference type="ARBA" id="ARBA00007123"/>
    </source>
</evidence>
<dbReference type="RefSeq" id="WP_158351997.1">
    <property type="nucleotide sequence ID" value="NZ_CP032998.1"/>
</dbReference>
<evidence type="ECO:0000313" key="13">
    <source>
        <dbReference type="EMBL" id="QCI26463.1"/>
    </source>
</evidence>
<sequence length="329" mass="37026">MNIFLKKFLKPRIVDIQQISATNMKVVLEPLEKGFGYTLGNALRRILLSSMPGYAITEVFIDGILHEYSSKEGVQEDILQILLNLKSLAIRVYGQETVMLKLVKKGRGPVFASDIIYDENVEIVNSNQIICHLTHETSSIVMSIKVEYGIGYVPATSRVKRSHKSRNLGYMLLDACYSPIERVSYSVESIRVENRIDLDRLIIELDTNGTIDPEEAIRYSATILTDQLQSFVDLCISSNVESADKSSEFEPILLRLVDDLELTVRSANCLKAESVRYIGDLVQKTEIELLRTPNLGKKSLAEIKDILSSRGLSLGMKLKNWPPKSITKK</sequence>
<evidence type="ECO:0000256" key="6">
    <source>
        <dbReference type="ARBA" id="ARBA00022695"/>
    </source>
</evidence>
<dbReference type="GO" id="GO:0005737">
    <property type="term" value="C:cytoplasm"/>
    <property type="evidence" value="ECO:0007669"/>
    <property type="project" value="UniProtKB-ARBA"/>
</dbReference>
<dbReference type="GO" id="GO:0046983">
    <property type="term" value="F:protein dimerization activity"/>
    <property type="evidence" value="ECO:0007669"/>
    <property type="project" value="InterPro"/>
</dbReference>
<keyword evidence="14" id="KW-1185">Reference proteome</keyword>
<dbReference type="Pfam" id="PF01193">
    <property type="entry name" value="RNA_pol_L"/>
    <property type="match status" value="1"/>
</dbReference>
<dbReference type="InterPro" id="IPR036603">
    <property type="entry name" value="RBP11-like"/>
</dbReference>
<evidence type="ECO:0000256" key="9">
    <source>
        <dbReference type="ARBA" id="ARBA00033070"/>
    </source>
</evidence>
<evidence type="ECO:0000256" key="3">
    <source>
        <dbReference type="ARBA" id="ARBA00015972"/>
    </source>
</evidence>
<dbReference type="CDD" id="cd06928">
    <property type="entry name" value="RNAP_alpha_NTD"/>
    <property type="match status" value="1"/>
</dbReference>
<dbReference type="GO" id="GO:0006351">
    <property type="term" value="P:DNA-templated transcription"/>
    <property type="evidence" value="ECO:0007669"/>
    <property type="project" value="UniProtKB-UniRule"/>
</dbReference>
<dbReference type="SUPFAM" id="SSF55257">
    <property type="entry name" value="RBP11-like subunits of RNA polymerase"/>
    <property type="match status" value="1"/>
</dbReference>
<comment type="similarity">
    <text evidence="1 11">Belongs to the RNA polymerase alpha chain family.</text>
</comment>
<dbReference type="InterPro" id="IPR011263">
    <property type="entry name" value="DNA-dir_RNA_pol_RpoA/D/Rpb3"/>
</dbReference>
<reference evidence="13 14" key="1">
    <citation type="submission" date="2018-10" db="EMBL/GenBank/DDBJ databases">
        <title>Comparative functional genomics of the obligate endosymbiont Buchnera aphidicola.</title>
        <authorList>
            <person name="Chong R.A."/>
        </authorList>
    </citation>
    <scope>NUCLEOTIDE SEQUENCE [LARGE SCALE GENOMIC DNA]</scope>
    <source>
        <strain evidence="13 14">Ssp</strain>
    </source>
</reference>
<dbReference type="InterPro" id="IPR011773">
    <property type="entry name" value="DNA-dir_RpoA"/>
</dbReference>
<dbReference type="Gene3D" id="2.170.120.12">
    <property type="entry name" value="DNA-directed RNA polymerase, insert domain"/>
    <property type="match status" value="1"/>
</dbReference>
<dbReference type="InterPro" id="IPR011262">
    <property type="entry name" value="DNA-dir_RNA_pol_insert"/>
</dbReference>
<dbReference type="EMBL" id="CP032998">
    <property type="protein sequence ID" value="QCI26463.1"/>
    <property type="molecule type" value="Genomic_DNA"/>
</dbReference>
<dbReference type="Pfam" id="PF03118">
    <property type="entry name" value="RNA_pol_A_CTD"/>
    <property type="match status" value="1"/>
</dbReference>
<dbReference type="SUPFAM" id="SSF47789">
    <property type="entry name" value="C-terminal domain of RNA polymerase alpha subunit"/>
    <property type="match status" value="1"/>
</dbReference>
<comment type="subunit">
    <text evidence="11">Homodimer. The RNAP catalytic core consists of 2 alpha, 1 beta, 1 beta' and 1 omega subunit. When a sigma factor is associated with the core the holoenzyme is formed, which can initiate transcription.</text>
</comment>
<name>A0A4D6YEM1_9GAMM</name>
<evidence type="ECO:0000313" key="14">
    <source>
        <dbReference type="Proteomes" id="UP000298636"/>
    </source>
</evidence>
<dbReference type="InterPro" id="IPR036643">
    <property type="entry name" value="RNApol_insert_sf"/>
</dbReference>
<evidence type="ECO:0000256" key="8">
    <source>
        <dbReference type="ARBA" id="ARBA00032524"/>
    </source>
</evidence>
<keyword evidence="5 11" id="KW-0808">Transferase</keyword>
<evidence type="ECO:0000256" key="4">
    <source>
        <dbReference type="ARBA" id="ARBA00022478"/>
    </source>
</evidence>
<keyword evidence="6 11" id="KW-0548">Nucleotidyltransferase</keyword>
<comment type="catalytic activity">
    <reaction evidence="10 11">
        <text>RNA(n) + a ribonucleoside 5'-triphosphate = RNA(n+1) + diphosphate</text>
        <dbReference type="Rhea" id="RHEA:21248"/>
        <dbReference type="Rhea" id="RHEA-COMP:14527"/>
        <dbReference type="Rhea" id="RHEA-COMP:17342"/>
        <dbReference type="ChEBI" id="CHEBI:33019"/>
        <dbReference type="ChEBI" id="CHEBI:61557"/>
        <dbReference type="ChEBI" id="CHEBI:140395"/>
        <dbReference type="EC" id="2.7.7.6"/>
    </reaction>
</comment>
<evidence type="ECO:0000259" key="12">
    <source>
        <dbReference type="SMART" id="SM00662"/>
    </source>
</evidence>
<dbReference type="Pfam" id="PF01000">
    <property type="entry name" value="RNA_pol_A_bac"/>
    <property type="match status" value="1"/>
</dbReference>
<keyword evidence="4 11" id="KW-0240">DNA-directed RNA polymerase</keyword>
<evidence type="ECO:0000256" key="5">
    <source>
        <dbReference type="ARBA" id="ARBA00022679"/>
    </source>
</evidence>
<dbReference type="Gene3D" id="1.10.150.20">
    <property type="entry name" value="5' to 3' exonuclease, C-terminal subdomain"/>
    <property type="match status" value="1"/>
</dbReference>
<comment type="function">
    <text evidence="11">DNA-dependent RNA polymerase catalyzes the transcription of DNA into RNA using the four ribonucleoside triphosphates as substrates.</text>
</comment>
<feature type="domain" description="DNA-directed RNA polymerase RpoA/D/Rpb3-type" evidence="12">
    <location>
        <begin position="23"/>
        <end position="234"/>
    </location>
</feature>
<dbReference type="NCBIfam" id="TIGR02027">
    <property type="entry name" value="rpoA"/>
    <property type="match status" value="1"/>
</dbReference>
<dbReference type="NCBIfam" id="NF003519">
    <property type="entry name" value="PRK05182.2-5"/>
    <property type="match status" value="1"/>
</dbReference>
<dbReference type="FunFam" id="1.10.150.20:FF:000001">
    <property type="entry name" value="DNA-directed RNA polymerase subunit alpha"/>
    <property type="match status" value="1"/>
</dbReference>
<dbReference type="GO" id="GO:0000428">
    <property type="term" value="C:DNA-directed RNA polymerase complex"/>
    <property type="evidence" value="ECO:0007669"/>
    <property type="project" value="UniProtKB-KW"/>
</dbReference>
<dbReference type="Gene3D" id="3.30.1360.10">
    <property type="entry name" value="RNA polymerase, RBP11-like subunit"/>
    <property type="match status" value="1"/>
</dbReference>
<dbReference type="NCBIfam" id="NF003513">
    <property type="entry name" value="PRK05182.1-2"/>
    <property type="match status" value="1"/>
</dbReference>
<feature type="region of interest" description="Alpha N-terminal domain (alpha-NTD)" evidence="11">
    <location>
        <begin position="1"/>
        <end position="237"/>
    </location>
</feature>
<proteinExistence type="inferred from homology"/>
<organism evidence="13 14">
    <name type="scientific">Buchnera aphidicola</name>
    <name type="common">Stegophylla sp.</name>
    <dbReference type="NCBI Taxonomy" id="2315800"/>
    <lineage>
        <taxon>Bacteria</taxon>
        <taxon>Pseudomonadati</taxon>
        <taxon>Pseudomonadota</taxon>
        <taxon>Gammaproteobacteria</taxon>
        <taxon>Enterobacterales</taxon>
        <taxon>Erwiniaceae</taxon>
        <taxon>Buchnera</taxon>
    </lineage>
</organism>
<dbReference type="OrthoDB" id="9805706at2"/>
<dbReference type="SUPFAM" id="SSF56553">
    <property type="entry name" value="Insert subdomain of RNA polymerase alpha subunit"/>
    <property type="match status" value="1"/>
</dbReference>
<feature type="region of interest" description="Alpha C-terminal domain (alpha-CTD)" evidence="11">
    <location>
        <begin position="249"/>
        <end position="329"/>
    </location>
</feature>
<evidence type="ECO:0000256" key="2">
    <source>
        <dbReference type="ARBA" id="ARBA00012418"/>
    </source>
</evidence>
<dbReference type="Proteomes" id="UP000298636">
    <property type="component" value="Chromosome"/>
</dbReference>
<accession>A0A4D6YEM1</accession>
<keyword evidence="7 11" id="KW-0804">Transcription</keyword>